<name>A0A6B2LC58_9EUKA</name>
<feature type="compositionally biased region" description="Polar residues" evidence="1">
    <location>
        <begin position="102"/>
        <end position="112"/>
    </location>
</feature>
<dbReference type="EMBL" id="GIBP01005501">
    <property type="protein sequence ID" value="NDV34470.1"/>
    <property type="molecule type" value="Transcribed_RNA"/>
</dbReference>
<feature type="region of interest" description="Disordered" evidence="1">
    <location>
        <begin position="246"/>
        <end position="281"/>
    </location>
</feature>
<feature type="region of interest" description="Disordered" evidence="1">
    <location>
        <begin position="1"/>
        <end position="195"/>
    </location>
</feature>
<sequence length="281" mass="30985">MVPQPQPQPQEHKTAEETENGLSHLTSTSLSLPTPSTSTHEPLPHPTNLNPTNHLTLKAPPAALPPSQAHAEPPPEPAVLPMQLVPQARESPNPLSPPSQDSPPGSLPQSPQEHPKPFSVPPNPFEDEAPQNEMLPPPPPDPQSPPAVPSPPIFKPPAPVTSTAFHITNILNNAPPERNSEFPKPQPFPQPLHPALSDLQEGREAHYLHKQHFPTPQQVFHFPVPQHIDREPPRPKEKDEFLHPNDFVHRFPPQFNPPPHHHTNQLSVEDSDGDATDDEQS</sequence>
<feature type="compositionally biased region" description="Polar residues" evidence="1">
    <location>
        <begin position="160"/>
        <end position="172"/>
    </location>
</feature>
<feature type="compositionally biased region" description="Acidic residues" evidence="1">
    <location>
        <begin position="269"/>
        <end position="281"/>
    </location>
</feature>
<reference evidence="2" key="1">
    <citation type="journal article" date="2020" name="J. Eukaryot. Microbiol.">
        <title>De novo Sequencing, Assembly and Annotation of the Transcriptome for the Free-Living Testate Amoeba Arcella intermedia.</title>
        <authorList>
            <person name="Ribeiro G.M."/>
            <person name="Porfirio-Sousa A.L."/>
            <person name="Maurer-Alcala X.X."/>
            <person name="Katz L.A."/>
            <person name="Lahr D.J.G."/>
        </authorList>
    </citation>
    <scope>NUCLEOTIDE SEQUENCE</scope>
</reference>
<organism evidence="2">
    <name type="scientific">Arcella intermedia</name>
    <dbReference type="NCBI Taxonomy" id="1963864"/>
    <lineage>
        <taxon>Eukaryota</taxon>
        <taxon>Amoebozoa</taxon>
        <taxon>Tubulinea</taxon>
        <taxon>Elardia</taxon>
        <taxon>Arcellinida</taxon>
        <taxon>Sphaerothecina</taxon>
        <taxon>Arcellidae</taxon>
        <taxon>Arcella</taxon>
    </lineage>
</organism>
<dbReference type="PRINTS" id="PR01217">
    <property type="entry name" value="PRICHEXTENSN"/>
</dbReference>
<protein>
    <submittedName>
        <fullName evidence="2">Uncharacterized protein</fullName>
    </submittedName>
</protein>
<accession>A0A6B2LC58</accession>
<feature type="compositionally biased region" description="Low complexity" evidence="1">
    <location>
        <begin position="22"/>
        <end position="71"/>
    </location>
</feature>
<dbReference type="AlphaFoldDB" id="A0A6B2LC58"/>
<feature type="compositionally biased region" description="Pro residues" evidence="1">
    <location>
        <begin position="135"/>
        <end position="159"/>
    </location>
</feature>
<proteinExistence type="predicted"/>
<evidence type="ECO:0000256" key="1">
    <source>
        <dbReference type="SAM" id="MobiDB-lite"/>
    </source>
</evidence>
<evidence type="ECO:0000313" key="2">
    <source>
        <dbReference type="EMBL" id="NDV34470.1"/>
    </source>
</evidence>